<dbReference type="InterPro" id="IPR036979">
    <property type="entry name" value="CM_dom_sf"/>
</dbReference>
<evidence type="ECO:0000313" key="4">
    <source>
        <dbReference type="EMBL" id="SMO81474.1"/>
    </source>
</evidence>
<dbReference type="InterPro" id="IPR006218">
    <property type="entry name" value="DAHP1/KDSA"/>
</dbReference>
<dbReference type="AlphaFoldDB" id="A0A521EC05"/>
<feature type="domain" description="Chorismate mutase" evidence="3">
    <location>
        <begin position="272"/>
        <end position="363"/>
    </location>
</feature>
<dbReference type="Gene3D" id="1.20.59.10">
    <property type="entry name" value="Chorismate mutase"/>
    <property type="match status" value="1"/>
</dbReference>
<dbReference type="PANTHER" id="PTHR43018:SF1">
    <property type="entry name" value="PROTEIN AROA(G)"/>
    <property type="match status" value="1"/>
</dbReference>
<dbReference type="GO" id="GO:0046417">
    <property type="term" value="P:chorismate metabolic process"/>
    <property type="evidence" value="ECO:0007669"/>
    <property type="project" value="InterPro"/>
</dbReference>
<dbReference type="InterPro" id="IPR052899">
    <property type="entry name" value="Class-I_DAHP_synthase"/>
</dbReference>
<keyword evidence="2" id="KW-0808">Transferase</keyword>
<dbReference type="Gene3D" id="3.20.20.70">
    <property type="entry name" value="Aldolase class I"/>
    <property type="match status" value="1"/>
</dbReference>
<keyword evidence="5" id="KW-1185">Reference proteome</keyword>
<organism evidence="4 5">
    <name type="scientific">Saccharicrinis carchari</name>
    <dbReference type="NCBI Taxonomy" id="1168039"/>
    <lineage>
        <taxon>Bacteria</taxon>
        <taxon>Pseudomonadati</taxon>
        <taxon>Bacteroidota</taxon>
        <taxon>Bacteroidia</taxon>
        <taxon>Marinilabiliales</taxon>
        <taxon>Marinilabiliaceae</taxon>
        <taxon>Saccharicrinis</taxon>
    </lineage>
</organism>
<dbReference type="RefSeq" id="WP_246095609.1">
    <property type="nucleotide sequence ID" value="NZ_FXTB01000008.1"/>
</dbReference>
<evidence type="ECO:0000259" key="3">
    <source>
        <dbReference type="PROSITE" id="PS51168"/>
    </source>
</evidence>
<dbReference type="SUPFAM" id="SSF51569">
    <property type="entry name" value="Aldolase"/>
    <property type="match status" value="1"/>
</dbReference>
<dbReference type="Pfam" id="PF01817">
    <property type="entry name" value="CM_2"/>
    <property type="match status" value="1"/>
</dbReference>
<dbReference type="InterPro" id="IPR002701">
    <property type="entry name" value="CM_II_prokaryot"/>
</dbReference>
<dbReference type="PROSITE" id="PS51168">
    <property type="entry name" value="CHORISMATE_MUT_2"/>
    <property type="match status" value="1"/>
</dbReference>
<sequence>MTKNAKMIQLDLEKISLPGLDLERPWMIAGPCSAETEEQVLETATQLSEAGYKIFRAGIWKPRTRPGAFEGVGTLGLPWLKRVKEETGMFVGTEVANANHVFEAIKAGIDILWIGARTTANPFAVQEIADALKGVDLPVLVKNPVNPDLELWIGALERVNQAGIKKLAAIHRGFSTYDKSKYRNHPQWQIPIELKRRIPNLPIICDPSHIGGKSELIYEISQEAMDLNFDGLLVESHRCPAKAWSDASQQVTPTELKEITDKIVLRAPQIGQKPRVTLDQLRREIDKLDDSVLEVLQKRMEISEAIGIYKKENNITILQTRRYDEIMNDRKERGAKLGLSEEFLTALFEDIHQESVARQNKIMNK</sequence>
<dbReference type="Proteomes" id="UP000319040">
    <property type="component" value="Unassembled WGS sequence"/>
</dbReference>
<dbReference type="EMBL" id="FXTB01000008">
    <property type="protein sequence ID" value="SMO81474.1"/>
    <property type="molecule type" value="Genomic_DNA"/>
</dbReference>
<dbReference type="InterPro" id="IPR013785">
    <property type="entry name" value="Aldolase_TIM"/>
</dbReference>
<accession>A0A521EC05</accession>
<evidence type="ECO:0000256" key="1">
    <source>
        <dbReference type="ARBA" id="ARBA00012404"/>
    </source>
</evidence>
<dbReference type="SUPFAM" id="SSF48600">
    <property type="entry name" value="Chorismate mutase II"/>
    <property type="match status" value="1"/>
</dbReference>
<dbReference type="EC" id="5.4.99.5" evidence="1"/>
<gene>
    <name evidence="4" type="ORF">SAMN06265379_108124</name>
</gene>
<evidence type="ECO:0000256" key="2">
    <source>
        <dbReference type="ARBA" id="ARBA00022679"/>
    </source>
</evidence>
<dbReference type="Pfam" id="PF00793">
    <property type="entry name" value="DAHP_synth_1"/>
    <property type="match status" value="1"/>
</dbReference>
<dbReference type="InterPro" id="IPR036263">
    <property type="entry name" value="Chorismate_II_sf"/>
</dbReference>
<reference evidence="4 5" key="1">
    <citation type="submission" date="2017-05" db="EMBL/GenBank/DDBJ databases">
        <authorList>
            <person name="Varghese N."/>
            <person name="Submissions S."/>
        </authorList>
    </citation>
    <scope>NUCLEOTIDE SEQUENCE [LARGE SCALE GENOMIC DNA]</scope>
    <source>
        <strain evidence="4 5">DSM 27040</strain>
    </source>
</reference>
<evidence type="ECO:0000313" key="5">
    <source>
        <dbReference type="Proteomes" id="UP000319040"/>
    </source>
</evidence>
<dbReference type="GO" id="GO:0004106">
    <property type="term" value="F:chorismate mutase activity"/>
    <property type="evidence" value="ECO:0007669"/>
    <property type="project" value="UniProtKB-EC"/>
</dbReference>
<dbReference type="SMART" id="SM00830">
    <property type="entry name" value="CM_2"/>
    <property type="match status" value="1"/>
</dbReference>
<dbReference type="PANTHER" id="PTHR43018">
    <property type="entry name" value="PHOSPHO-2-DEHYDRO-3-DEOXYHEPTONATE ALDOLASE"/>
    <property type="match status" value="1"/>
</dbReference>
<protein>
    <recommendedName>
        <fullName evidence="1">chorismate mutase</fullName>
        <ecNumber evidence="1">5.4.99.5</ecNumber>
    </recommendedName>
</protein>
<proteinExistence type="predicted"/>
<dbReference type="GO" id="GO:0016740">
    <property type="term" value="F:transferase activity"/>
    <property type="evidence" value="ECO:0007669"/>
    <property type="project" value="UniProtKB-KW"/>
</dbReference>
<name>A0A521EC05_SACCC</name>